<name>A0ABX4GIS6_9PSED</name>
<reference evidence="1 2" key="1">
    <citation type="submission" date="2017-08" db="EMBL/GenBank/DDBJ databases">
        <title>Genomic and metabolic characterisation of spoilage-associated Pseudomonas species.</title>
        <authorList>
            <person name="Stanborough T."/>
            <person name="Fegan N."/>
            <person name="Powell S.M."/>
            <person name="Singh T."/>
            <person name="Tamplin M.L."/>
            <person name="Chandry P.S."/>
        </authorList>
    </citation>
    <scope>NUCLEOTIDE SEQUENCE [LARGE SCALE GENOMIC DNA]</scope>
    <source>
        <strain evidence="1 2">L1814</strain>
    </source>
</reference>
<gene>
    <name evidence="1" type="ORF">CJF38_19075</name>
</gene>
<proteinExistence type="predicted"/>
<protein>
    <submittedName>
        <fullName evidence="1">Uncharacterized protein</fullName>
    </submittedName>
</protein>
<organism evidence="1 2">
    <name type="scientific">Pseudomonas lundensis</name>
    <dbReference type="NCBI Taxonomy" id="86185"/>
    <lineage>
        <taxon>Bacteria</taxon>
        <taxon>Pseudomonadati</taxon>
        <taxon>Pseudomonadota</taxon>
        <taxon>Gammaproteobacteria</taxon>
        <taxon>Pseudomonadales</taxon>
        <taxon>Pseudomonadaceae</taxon>
        <taxon>Pseudomonas</taxon>
    </lineage>
</organism>
<keyword evidence="2" id="KW-1185">Reference proteome</keyword>
<evidence type="ECO:0000313" key="1">
    <source>
        <dbReference type="EMBL" id="OZY53650.1"/>
    </source>
</evidence>
<sequence>MEPSDLNPTSVTLPAPEDVTAYTVEGRLVVRRLWSSGGDAYDTTTAHEVQSLMLPNSPKITFTWTWSNPLGGEKFITKYRVMSITRSIYTIQNQGSSTDMPGSSQPEGTVFVQGVKIDQSNGPQVTPWLRLNAGLAKSDDLVSGIAWE</sequence>
<evidence type="ECO:0000313" key="2">
    <source>
        <dbReference type="Proteomes" id="UP000216897"/>
    </source>
</evidence>
<accession>A0ABX4GIS6</accession>
<dbReference type="RefSeq" id="WP_095022835.1">
    <property type="nucleotide sequence ID" value="NZ_JAAQXW010000003.1"/>
</dbReference>
<comment type="caution">
    <text evidence="1">The sequence shown here is derived from an EMBL/GenBank/DDBJ whole genome shotgun (WGS) entry which is preliminary data.</text>
</comment>
<dbReference type="Proteomes" id="UP000216897">
    <property type="component" value="Unassembled WGS sequence"/>
</dbReference>
<dbReference type="EMBL" id="NQKG01000022">
    <property type="protein sequence ID" value="OZY53650.1"/>
    <property type="molecule type" value="Genomic_DNA"/>
</dbReference>